<evidence type="ECO:0000313" key="3">
    <source>
        <dbReference type="Proteomes" id="UP000618943"/>
    </source>
</evidence>
<proteinExistence type="predicted"/>
<organism evidence="2 3">
    <name type="scientific">Viridibacillus soli</name>
    <dbReference type="NCBI Taxonomy" id="2798301"/>
    <lineage>
        <taxon>Bacteria</taxon>
        <taxon>Bacillati</taxon>
        <taxon>Bacillota</taxon>
        <taxon>Bacilli</taxon>
        <taxon>Bacillales</taxon>
        <taxon>Caryophanaceae</taxon>
        <taxon>Viridibacillus</taxon>
    </lineage>
</organism>
<protein>
    <submittedName>
        <fullName evidence="2">Uncharacterized protein</fullName>
    </submittedName>
</protein>
<dbReference type="Proteomes" id="UP000618943">
    <property type="component" value="Unassembled WGS sequence"/>
</dbReference>
<feature type="transmembrane region" description="Helical" evidence="1">
    <location>
        <begin position="6"/>
        <end position="25"/>
    </location>
</feature>
<keyword evidence="1" id="KW-0812">Transmembrane</keyword>
<name>A0ABS1H921_9BACL</name>
<accession>A0ABS1H921</accession>
<evidence type="ECO:0000313" key="2">
    <source>
        <dbReference type="EMBL" id="MBK3495920.1"/>
    </source>
</evidence>
<evidence type="ECO:0000256" key="1">
    <source>
        <dbReference type="SAM" id="Phobius"/>
    </source>
</evidence>
<sequence>MSILALILPLVIILIIGTSIIGKLTKHFKLSKRPTKKIILIYIALLIVALAIYPALTSSNTLRITDEEIQQQIKINKTFEQNALVNKLTEDDAKFLVDEWIYTLKGEELYLKQVSPDEYIEKQVIVHWTDAKNQQIEGKVYSTRSILYNMDLTEEIEPTLINWTDHHTLTFQKPENRIEGNIFTDEIVFFPFNKDYISLNANEEVEAQGSTYVVLKVPKHINVQDENGLRMYPPVE</sequence>
<feature type="transmembrane region" description="Helical" evidence="1">
    <location>
        <begin position="37"/>
        <end position="56"/>
    </location>
</feature>
<dbReference type="RefSeq" id="WP_200749484.1">
    <property type="nucleotide sequence ID" value="NZ_JAEOAH010000021.1"/>
</dbReference>
<comment type="caution">
    <text evidence="2">The sequence shown here is derived from an EMBL/GenBank/DDBJ whole genome shotgun (WGS) entry which is preliminary data.</text>
</comment>
<reference evidence="2 3" key="1">
    <citation type="submission" date="2020-12" db="EMBL/GenBank/DDBJ databases">
        <title>YIM B01967 draft genome.</title>
        <authorList>
            <person name="Yan X."/>
        </authorList>
    </citation>
    <scope>NUCLEOTIDE SEQUENCE [LARGE SCALE GENOMIC DNA]</scope>
    <source>
        <strain evidence="2 3">YIM B01967</strain>
    </source>
</reference>
<gene>
    <name evidence="2" type="ORF">JFL43_13830</name>
</gene>
<keyword evidence="1" id="KW-0472">Membrane</keyword>
<keyword evidence="3" id="KW-1185">Reference proteome</keyword>
<keyword evidence="1" id="KW-1133">Transmembrane helix</keyword>
<dbReference type="EMBL" id="JAEOAH010000021">
    <property type="protein sequence ID" value="MBK3495920.1"/>
    <property type="molecule type" value="Genomic_DNA"/>
</dbReference>